<gene>
    <name evidence="1" type="ORF">QFC19_006316</name>
</gene>
<dbReference type="Proteomes" id="UP001241377">
    <property type="component" value="Unassembled WGS sequence"/>
</dbReference>
<protein>
    <submittedName>
        <fullName evidence="1">Uncharacterized protein</fullName>
    </submittedName>
</protein>
<dbReference type="EMBL" id="JASBWR010000075">
    <property type="protein sequence ID" value="KAJ9098548.1"/>
    <property type="molecule type" value="Genomic_DNA"/>
</dbReference>
<evidence type="ECO:0000313" key="2">
    <source>
        <dbReference type="Proteomes" id="UP001241377"/>
    </source>
</evidence>
<sequence length="140" mass="15387">MFSLTRLPLRLRAAASSVRLPARRHLSVTRFRLAQQPSDANSSLASEFAATFAQSPLYNVIKAHPSAIEAIKEVGDLMQKKGIDVTQPPSKMTMLKLAMDGDFREAIGKVMSELKAAGVDVTPEVSPQHPFTSSYLARRY</sequence>
<name>A0ACC2VHD6_9TREE</name>
<comment type="caution">
    <text evidence="1">The sequence shown here is derived from an EMBL/GenBank/DDBJ whole genome shotgun (WGS) entry which is preliminary data.</text>
</comment>
<keyword evidence="2" id="KW-1185">Reference proteome</keyword>
<evidence type="ECO:0000313" key="1">
    <source>
        <dbReference type="EMBL" id="KAJ9098548.1"/>
    </source>
</evidence>
<organism evidence="1 2">
    <name type="scientific">Naganishia cerealis</name>
    <dbReference type="NCBI Taxonomy" id="610337"/>
    <lineage>
        <taxon>Eukaryota</taxon>
        <taxon>Fungi</taxon>
        <taxon>Dikarya</taxon>
        <taxon>Basidiomycota</taxon>
        <taxon>Agaricomycotina</taxon>
        <taxon>Tremellomycetes</taxon>
        <taxon>Filobasidiales</taxon>
        <taxon>Filobasidiaceae</taxon>
        <taxon>Naganishia</taxon>
    </lineage>
</organism>
<proteinExistence type="predicted"/>
<reference evidence="1" key="1">
    <citation type="submission" date="2023-04" db="EMBL/GenBank/DDBJ databases">
        <title>Draft Genome sequencing of Naganishia species isolated from polar environments using Oxford Nanopore Technology.</title>
        <authorList>
            <person name="Leo P."/>
            <person name="Venkateswaran K."/>
        </authorList>
    </citation>
    <scope>NUCLEOTIDE SEQUENCE</scope>
    <source>
        <strain evidence="1">MNA-CCFEE 5261</strain>
    </source>
</reference>
<accession>A0ACC2VHD6</accession>